<evidence type="ECO:0000256" key="1">
    <source>
        <dbReference type="ARBA" id="ARBA00004651"/>
    </source>
</evidence>
<dbReference type="GO" id="GO:0005886">
    <property type="term" value="C:plasma membrane"/>
    <property type="evidence" value="ECO:0007669"/>
    <property type="project" value="UniProtKB-SubCell"/>
</dbReference>
<evidence type="ECO:0000256" key="3">
    <source>
        <dbReference type="ARBA" id="ARBA00022692"/>
    </source>
</evidence>
<dbReference type="AlphaFoldDB" id="A0A3B0RKR5"/>
<keyword evidence="2" id="KW-1003">Cell membrane</keyword>
<dbReference type="PANTHER" id="PTHR30086:SF20">
    <property type="entry name" value="ARGININE EXPORTER PROTEIN ARGO-RELATED"/>
    <property type="match status" value="1"/>
</dbReference>
<dbReference type="PANTHER" id="PTHR30086">
    <property type="entry name" value="ARGININE EXPORTER PROTEIN ARGO"/>
    <property type="match status" value="1"/>
</dbReference>
<accession>A0A3B0RKR5</accession>
<comment type="subcellular location">
    <subcellularLocation>
        <location evidence="1">Cell membrane</location>
        <topology evidence="1">Multi-pass membrane protein</topology>
    </subcellularLocation>
</comment>
<evidence type="ECO:0000256" key="5">
    <source>
        <dbReference type="ARBA" id="ARBA00023136"/>
    </source>
</evidence>
<dbReference type="GO" id="GO:0015171">
    <property type="term" value="F:amino acid transmembrane transporter activity"/>
    <property type="evidence" value="ECO:0007669"/>
    <property type="project" value="TreeGrafter"/>
</dbReference>
<evidence type="ECO:0000256" key="6">
    <source>
        <dbReference type="SAM" id="Phobius"/>
    </source>
</evidence>
<dbReference type="Pfam" id="PF01810">
    <property type="entry name" value="LysE"/>
    <property type="match status" value="1"/>
</dbReference>
<dbReference type="GO" id="GO:0033228">
    <property type="term" value="P:cysteine export across plasma membrane"/>
    <property type="evidence" value="ECO:0007669"/>
    <property type="project" value="TreeGrafter"/>
</dbReference>
<dbReference type="EMBL" id="UOEC01000112">
    <property type="protein sequence ID" value="VAV93740.1"/>
    <property type="molecule type" value="Genomic_DNA"/>
</dbReference>
<evidence type="ECO:0000256" key="4">
    <source>
        <dbReference type="ARBA" id="ARBA00022989"/>
    </source>
</evidence>
<feature type="transmembrane region" description="Helical" evidence="6">
    <location>
        <begin position="154"/>
        <end position="174"/>
    </location>
</feature>
<sequence>MLLASGANFGFRRTVPHMLGISIGFSIMVLLVGLGLMGVFEAFPVAYSVLKIVSIAYLVYLAWKIANSAPPDSSDENTGVPFTFIQAALFQWVNPKAWAMALTAISVYAVDSSLGAIALVALVFGLVNLPVITIWVSIGKALRLFLQDQAKLRVFNYAMAALLIASVIPVVFGWV</sequence>
<evidence type="ECO:0000313" key="7">
    <source>
        <dbReference type="EMBL" id="VAV93740.1"/>
    </source>
</evidence>
<proteinExistence type="predicted"/>
<dbReference type="InterPro" id="IPR001123">
    <property type="entry name" value="LeuE-type"/>
</dbReference>
<organism evidence="7">
    <name type="scientific">hydrothermal vent metagenome</name>
    <dbReference type="NCBI Taxonomy" id="652676"/>
    <lineage>
        <taxon>unclassified sequences</taxon>
        <taxon>metagenomes</taxon>
        <taxon>ecological metagenomes</taxon>
    </lineage>
</organism>
<protein>
    <submittedName>
        <fullName evidence="7">Transporter, LysE family</fullName>
    </submittedName>
</protein>
<evidence type="ECO:0000256" key="2">
    <source>
        <dbReference type="ARBA" id="ARBA00022475"/>
    </source>
</evidence>
<feature type="transmembrane region" description="Helical" evidence="6">
    <location>
        <begin position="116"/>
        <end position="142"/>
    </location>
</feature>
<gene>
    <name evidence="7" type="ORF">MNBD_ALPHA08-1259</name>
</gene>
<feature type="transmembrane region" description="Helical" evidence="6">
    <location>
        <begin position="45"/>
        <end position="63"/>
    </location>
</feature>
<name>A0A3B0RKR5_9ZZZZ</name>
<feature type="transmembrane region" description="Helical" evidence="6">
    <location>
        <begin position="18"/>
        <end position="39"/>
    </location>
</feature>
<keyword evidence="3 6" id="KW-0812">Transmembrane</keyword>
<keyword evidence="5 6" id="KW-0472">Membrane</keyword>
<keyword evidence="4 6" id="KW-1133">Transmembrane helix</keyword>
<reference evidence="7" key="1">
    <citation type="submission" date="2018-06" db="EMBL/GenBank/DDBJ databases">
        <authorList>
            <person name="Zhirakovskaya E."/>
        </authorList>
    </citation>
    <scope>NUCLEOTIDE SEQUENCE</scope>
</reference>